<feature type="modified residue" description="N5-methylglutamine" evidence="5">
    <location>
        <position position="256"/>
    </location>
</feature>
<dbReference type="PROSITE" id="PS00745">
    <property type="entry name" value="RF_PROK_I"/>
    <property type="match status" value="1"/>
</dbReference>
<dbReference type="SUPFAM" id="SSF75620">
    <property type="entry name" value="Release factor"/>
    <property type="match status" value="1"/>
</dbReference>
<comment type="subcellular location">
    <subcellularLocation>
        <location evidence="5">Cytoplasm</location>
    </subcellularLocation>
</comment>
<dbReference type="Pfam" id="PF00472">
    <property type="entry name" value="RF-1"/>
    <property type="match status" value="1"/>
</dbReference>
<dbReference type="RefSeq" id="WP_109241991.1">
    <property type="nucleotide sequence ID" value="NZ_QFAS01000005.1"/>
</dbReference>
<keyword evidence="5" id="KW-0963">Cytoplasm</keyword>
<dbReference type="SMART" id="SM00937">
    <property type="entry name" value="PCRF"/>
    <property type="match status" value="1"/>
</dbReference>
<dbReference type="GO" id="GO:0005737">
    <property type="term" value="C:cytoplasm"/>
    <property type="evidence" value="ECO:0007669"/>
    <property type="project" value="UniProtKB-SubCell"/>
</dbReference>
<dbReference type="EMBL" id="QFAS01000005">
    <property type="protein sequence ID" value="PWG53412.1"/>
    <property type="molecule type" value="Genomic_DNA"/>
</dbReference>
<dbReference type="Pfam" id="PF03462">
    <property type="entry name" value="PCRF"/>
    <property type="match status" value="1"/>
</dbReference>
<dbReference type="NCBIfam" id="TIGR00020">
    <property type="entry name" value="prfB"/>
    <property type="match status" value="1"/>
</dbReference>
<dbReference type="Gene3D" id="3.30.70.1660">
    <property type="match status" value="1"/>
</dbReference>
<dbReference type="PANTHER" id="PTHR43116">
    <property type="entry name" value="PEPTIDE CHAIN RELEASE FACTOR 2"/>
    <property type="match status" value="1"/>
</dbReference>
<keyword evidence="4 5" id="KW-0648">Protein biosynthesis</keyword>
<dbReference type="InterPro" id="IPR000352">
    <property type="entry name" value="Pep_chain_release_fac_I"/>
</dbReference>
<comment type="PTM">
    <text evidence="5">Methylated by PrmC. Methylation increases the termination efficiency of RF2.</text>
</comment>
<proteinExistence type="inferred from homology"/>
<evidence type="ECO:0000313" key="9">
    <source>
        <dbReference type="Proteomes" id="UP000245607"/>
    </source>
</evidence>
<dbReference type="InterPro" id="IPR004374">
    <property type="entry name" value="PrfB"/>
</dbReference>
<evidence type="ECO:0000256" key="3">
    <source>
        <dbReference type="ARBA" id="ARBA00022481"/>
    </source>
</evidence>
<keyword evidence="3 5" id="KW-0488">Methylation</keyword>
<dbReference type="PANTHER" id="PTHR43116:SF3">
    <property type="entry name" value="CLASS I PEPTIDE CHAIN RELEASE FACTOR"/>
    <property type="match status" value="1"/>
</dbReference>
<accession>A0A2U2M964</accession>
<dbReference type="Proteomes" id="UP000245607">
    <property type="component" value="Unassembled WGS sequence"/>
</dbReference>
<evidence type="ECO:0000256" key="1">
    <source>
        <dbReference type="ARBA" id="ARBA00002613"/>
    </source>
</evidence>
<name>A0A2U2M964_9LACO</name>
<dbReference type="Gene3D" id="3.30.160.20">
    <property type="match status" value="1"/>
</dbReference>
<evidence type="ECO:0000259" key="7">
    <source>
        <dbReference type="PROSITE" id="PS00745"/>
    </source>
</evidence>
<evidence type="ECO:0000256" key="4">
    <source>
        <dbReference type="ARBA" id="ARBA00022917"/>
    </source>
</evidence>
<reference evidence="8 9" key="1">
    <citation type="submission" date="2018-05" db="EMBL/GenBank/DDBJ databases">
        <title>Lactobacillus salivarius genome sequencing and assembly.</title>
        <authorList>
            <person name="Audisio C."/>
            <person name="Albarracin L."/>
            <person name="Torres M.J."/>
            <person name="Hebert E.M."/>
            <person name="Saavedra L."/>
        </authorList>
    </citation>
    <scope>NUCLEOTIDE SEQUENCE [LARGE SCALE GENOMIC DNA]</scope>
    <source>
        <strain evidence="8 9">A3iob</strain>
    </source>
</reference>
<dbReference type="HAMAP" id="MF_00094">
    <property type="entry name" value="Rel_fac_2"/>
    <property type="match status" value="1"/>
</dbReference>
<evidence type="ECO:0000256" key="6">
    <source>
        <dbReference type="NCBIfam" id="TIGR00020"/>
    </source>
</evidence>
<dbReference type="InterPro" id="IPR005139">
    <property type="entry name" value="PCRF"/>
</dbReference>
<dbReference type="GO" id="GO:0016149">
    <property type="term" value="F:translation release factor activity, codon specific"/>
    <property type="evidence" value="ECO:0007669"/>
    <property type="project" value="UniProtKB-UniRule"/>
</dbReference>
<organism evidence="8 9">
    <name type="scientific">Ligilactobacillus salivarius</name>
    <dbReference type="NCBI Taxonomy" id="1624"/>
    <lineage>
        <taxon>Bacteria</taxon>
        <taxon>Bacillati</taxon>
        <taxon>Bacillota</taxon>
        <taxon>Bacilli</taxon>
        <taxon>Lactobacillales</taxon>
        <taxon>Lactobacillaceae</taxon>
        <taxon>Ligilactobacillus</taxon>
    </lineage>
</organism>
<dbReference type="InterPro" id="IPR045853">
    <property type="entry name" value="Pep_chain_release_fac_I_sf"/>
</dbReference>
<evidence type="ECO:0000256" key="2">
    <source>
        <dbReference type="ARBA" id="ARBA00010835"/>
    </source>
</evidence>
<comment type="caution">
    <text evidence="8">The sequence shown here is derived from an EMBL/GenBank/DDBJ whole genome shotgun (WGS) entry which is preliminary data.</text>
</comment>
<evidence type="ECO:0000313" key="8">
    <source>
        <dbReference type="EMBL" id="PWG53412.1"/>
    </source>
</evidence>
<dbReference type="AlphaFoldDB" id="A0A2U2M964"/>
<feature type="domain" description="Prokaryotic-type class I peptide chain release factors" evidence="7">
    <location>
        <begin position="249"/>
        <end position="265"/>
    </location>
</feature>
<protein>
    <recommendedName>
        <fullName evidence="5 6">Peptide chain release factor 2</fullName>
        <shortName evidence="5">RF-2</shortName>
    </recommendedName>
</protein>
<dbReference type="Gene3D" id="1.20.58.410">
    <property type="entry name" value="Release factor"/>
    <property type="match status" value="1"/>
</dbReference>
<dbReference type="FunFam" id="3.30.160.20:FF:000004">
    <property type="entry name" value="Peptide chain release factor 1"/>
    <property type="match status" value="1"/>
</dbReference>
<evidence type="ECO:0000256" key="5">
    <source>
        <dbReference type="HAMAP-Rule" id="MF_00094"/>
    </source>
</evidence>
<gene>
    <name evidence="5" type="primary">prfB</name>
    <name evidence="8" type="ORF">DB362_05680</name>
</gene>
<sequence length="376" mass="42934">MILNLELSEYKKNIAEMSNKVSEFRRSLDLDALEEKIAENEARMAEPGFWDDQEKAQEVIAENNDLKAKFETFHELAESISDLGVSLELLQEIPDDEELQADLEENYQHAEKLLQSYQLNMLLSEKYDKNNAILEIHPGAGGTESQDWGSMLLRMYTRWASQHDFKVEIVDYQPGDDAGIKSVTLMIEGKNAYGYLRSERGVHRLVRISPFDSAGRRHTSFASVNVMPELDDSVEVELRPEDIKMEVFRASGAGGQHINKTSSAVRLIHIPTGIVVSSQAQRSQFQNRATAENMLRAKLYQLEMEEKEKQRAAIQGEQLDIGWGSQIRSYVFHPYSMVKDHRTDYETGNIQAVMDGDLDPFINAYLQWKLQQANPQ</sequence>
<comment type="similarity">
    <text evidence="2 5">Belongs to the prokaryotic/mitochondrial release factor family.</text>
</comment>
<comment type="function">
    <text evidence="1 5">Peptide chain release factor 2 directs the termination of translation in response to the peptide chain termination codons UGA and UAA.</text>
</comment>